<dbReference type="Proteomes" id="UP000280344">
    <property type="component" value="Chromosome"/>
</dbReference>
<sequence length="205" mass="21177">MIIAIIRLRDIAPPDELMEAMAEGGVDQIEVTLPTPGSLDLIRRWSGSELITVGAGTVRDHAGAEAARDAGARFFVTPTIDHDVLDVAEQASIVAYPGALSPTEIETAYRHPAVAGVKVFPVGTVGGPSYIKAVKDPMPDVPLVPTGGVGVAEAEAYAALGCLGVGVGSSLVSEDAVRAGDWTGLTQKAKAFVDSWARGVAAFTR</sequence>
<dbReference type="RefSeq" id="WP_126704047.1">
    <property type="nucleotide sequence ID" value="NZ_CP034593.1"/>
</dbReference>
<evidence type="ECO:0000256" key="3">
    <source>
        <dbReference type="ARBA" id="ARBA00011233"/>
    </source>
</evidence>
<accession>A0A3Q9G266</accession>
<dbReference type="AlphaFoldDB" id="A0A3Q9G266"/>
<comment type="similarity">
    <text evidence="2">Belongs to the KHG/KDPG aldolase family.</text>
</comment>
<evidence type="ECO:0000256" key="4">
    <source>
        <dbReference type="ARBA" id="ARBA00023239"/>
    </source>
</evidence>
<dbReference type="EMBL" id="CP034593">
    <property type="protein sequence ID" value="AZQ77243.1"/>
    <property type="molecule type" value="Genomic_DNA"/>
</dbReference>
<keyword evidence="4 6" id="KW-0456">Lyase</keyword>
<dbReference type="GO" id="GO:0008675">
    <property type="term" value="F:2-dehydro-3-deoxy-phosphogluconate aldolase activity"/>
    <property type="evidence" value="ECO:0007669"/>
    <property type="project" value="UniProtKB-EC"/>
</dbReference>
<evidence type="ECO:0000256" key="5">
    <source>
        <dbReference type="ARBA" id="ARBA00023277"/>
    </source>
</evidence>
<dbReference type="GO" id="GO:0008700">
    <property type="term" value="F:(R,S)-4-hydroxy-2-oxoglutarate aldolase activity"/>
    <property type="evidence" value="ECO:0007669"/>
    <property type="project" value="UniProtKB-EC"/>
</dbReference>
<evidence type="ECO:0000313" key="6">
    <source>
        <dbReference type="EMBL" id="AZQ77243.1"/>
    </source>
</evidence>
<keyword evidence="5" id="KW-0119">Carbohydrate metabolism</keyword>
<reference evidence="6 7" key="1">
    <citation type="submission" date="2018-12" db="EMBL/GenBank/DDBJ databases">
        <title>Complete genome sequence of Flaviflexus sp. H23T48.</title>
        <authorList>
            <person name="Bae J.-W."/>
            <person name="Lee J.-Y."/>
        </authorList>
    </citation>
    <scope>NUCLEOTIDE SEQUENCE [LARGE SCALE GENOMIC DNA]</scope>
    <source>
        <strain evidence="6 7">H23T48</strain>
    </source>
</reference>
<gene>
    <name evidence="6" type="primary">eda</name>
    <name evidence="6" type="ORF">EJ997_07755</name>
</gene>
<dbReference type="NCBIfam" id="TIGR01182">
    <property type="entry name" value="eda"/>
    <property type="match status" value="1"/>
</dbReference>
<name>A0A3Q9G266_9ACTO</name>
<dbReference type="SUPFAM" id="SSF51569">
    <property type="entry name" value="Aldolase"/>
    <property type="match status" value="1"/>
</dbReference>
<evidence type="ECO:0000256" key="1">
    <source>
        <dbReference type="ARBA" id="ARBA00004761"/>
    </source>
</evidence>
<dbReference type="InterPro" id="IPR000887">
    <property type="entry name" value="Aldlse_KDPG_KHG"/>
</dbReference>
<evidence type="ECO:0000313" key="7">
    <source>
        <dbReference type="Proteomes" id="UP000280344"/>
    </source>
</evidence>
<dbReference type="InterPro" id="IPR013785">
    <property type="entry name" value="Aldolase_TIM"/>
</dbReference>
<dbReference type="Pfam" id="PF01081">
    <property type="entry name" value="Aldolase"/>
    <property type="match status" value="1"/>
</dbReference>
<dbReference type="PANTHER" id="PTHR30246:SF1">
    <property type="entry name" value="2-DEHYDRO-3-DEOXY-6-PHOSPHOGALACTONATE ALDOLASE-RELATED"/>
    <property type="match status" value="1"/>
</dbReference>
<dbReference type="OrthoDB" id="9805177at2"/>
<evidence type="ECO:0000256" key="2">
    <source>
        <dbReference type="ARBA" id="ARBA00006906"/>
    </source>
</evidence>
<dbReference type="EC" id="4.1.2.14" evidence="6"/>
<dbReference type="Gene3D" id="3.20.20.70">
    <property type="entry name" value="Aldolase class I"/>
    <property type="match status" value="1"/>
</dbReference>
<organism evidence="6 7">
    <name type="scientific">Flaviflexus ciconiae</name>
    <dbReference type="NCBI Taxonomy" id="2496867"/>
    <lineage>
        <taxon>Bacteria</taxon>
        <taxon>Bacillati</taxon>
        <taxon>Actinomycetota</taxon>
        <taxon>Actinomycetes</taxon>
        <taxon>Actinomycetales</taxon>
        <taxon>Actinomycetaceae</taxon>
        <taxon>Flaviflexus</taxon>
    </lineage>
</organism>
<comment type="subunit">
    <text evidence="3">Homotrimer.</text>
</comment>
<dbReference type="KEGG" id="flh:EJ997_07755"/>
<protein>
    <submittedName>
        <fullName evidence="6">Bifunctional 4-hydroxy-2-oxoglutarate aldolase/2-dehydro-3-deoxy-phosphogluconate aldolase</fullName>
        <ecNumber evidence="6">4.1.2.14</ecNumber>
        <ecNumber evidence="6">4.1.3.16</ecNumber>
    </submittedName>
</protein>
<dbReference type="EC" id="4.1.3.16" evidence="6"/>
<proteinExistence type="inferred from homology"/>
<dbReference type="PANTHER" id="PTHR30246">
    <property type="entry name" value="2-KETO-3-DEOXY-6-PHOSPHOGLUCONATE ALDOLASE"/>
    <property type="match status" value="1"/>
</dbReference>
<comment type="pathway">
    <text evidence="1">Carbohydrate acid metabolism.</text>
</comment>
<dbReference type="CDD" id="cd00452">
    <property type="entry name" value="KDPG_aldolase"/>
    <property type="match status" value="1"/>
</dbReference>
<keyword evidence="7" id="KW-1185">Reference proteome</keyword>